<keyword evidence="2" id="KW-0808">Transferase</keyword>
<feature type="signal peptide" evidence="4">
    <location>
        <begin position="1"/>
        <end position="24"/>
    </location>
</feature>
<keyword evidence="3" id="KW-0949">S-adenosyl-L-methionine</keyword>
<dbReference type="PROSITE" id="PS01184">
    <property type="entry name" value="UBIE_2"/>
    <property type="match status" value="1"/>
</dbReference>
<dbReference type="EMBL" id="HBIX01022873">
    <property type="protein sequence ID" value="CAE0723160.1"/>
    <property type="molecule type" value="Transcribed_RNA"/>
</dbReference>
<dbReference type="InterPro" id="IPR051696">
    <property type="entry name" value="DENN_Domain_GEFs"/>
</dbReference>
<sequence>MMVGKTPIVAVAAMLLAVVSVSHAFTTVSPLVKIQSPSTPASTKLYMADMVTNLRCEWISAALCTNQTPRSADVCLVLGCQDGRPVTFIPRTIETLITSTVEADGELPVAVRRQLKQQEKTRNASVVSMVDQRADDLKETKDQSVDVVISLQSAAKMKENGLSWKKSVQEAARVLKPGGRFLFVEQSTLDGESYLEYVGNLGTAIVKKKSDQETSDDGDDDQDMPEVYPTFECMGYDDVDLVLVPHVASVFVKSEDAGLTEADRAKKESKVEEDRLAELSISAFERGMKKRRRKKKTLKDATENLSDRIKKQLVLGESLLEFLYPDIFIDTFCDACPMCSNIMKEEDIVSGWQQCDFQDFTTACPQCSHRFVPQFKVSCSSAAFEGSQGPGTPLYCEFLSPWVLRKELGHIIRGTNSIEQILDPAWRSGTDIRATIWWNLITMFKRYQLPFSFLLQGSFRNRLINPVPQD</sequence>
<evidence type="ECO:0000313" key="7">
    <source>
        <dbReference type="EMBL" id="CAE0723160.1"/>
    </source>
</evidence>
<dbReference type="Pfam" id="PF08241">
    <property type="entry name" value="Methyltransf_11"/>
    <property type="match status" value="1"/>
</dbReference>
<gene>
    <name evidence="6" type="ORF">PAUS00366_LOCUS15914</name>
    <name evidence="7" type="ORF">PAUS00366_LOCUS15916</name>
</gene>
<protein>
    <recommendedName>
        <fullName evidence="5">Methyltransferase type 11 domain-containing protein</fullName>
    </recommendedName>
</protein>
<reference evidence="6" key="1">
    <citation type="submission" date="2021-01" db="EMBL/GenBank/DDBJ databases">
        <authorList>
            <person name="Corre E."/>
            <person name="Pelletier E."/>
            <person name="Niang G."/>
            <person name="Scheremetjew M."/>
            <person name="Finn R."/>
            <person name="Kale V."/>
            <person name="Holt S."/>
            <person name="Cochrane G."/>
            <person name="Meng A."/>
            <person name="Brown T."/>
            <person name="Cohen L."/>
        </authorList>
    </citation>
    <scope>NUCLEOTIDE SEQUENCE</scope>
    <source>
        <strain evidence="6">10249 10 AB</strain>
    </source>
</reference>
<dbReference type="GO" id="GO:0031410">
    <property type="term" value="C:cytoplasmic vesicle"/>
    <property type="evidence" value="ECO:0007669"/>
    <property type="project" value="TreeGrafter"/>
</dbReference>
<dbReference type="GO" id="GO:0008757">
    <property type="term" value="F:S-adenosylmethionine-dependent methyltransferase activity"/>
    <property type="evidence" value="ECO:0007669"/>
    <property type="project" value="InterPro"/>
</dbReference>
<organism evidence="6">
    <name type="scientific">Pseudo-nitzschia australis</name>
    <dbReference type="NCBI Taxonomy" id="44445"/>
    <lineage>
        <taxon>Eukaryota</taxon>
        <taxon>Sar</taxon>
        <taxon>Stramenopiles</taxon>
        <taxon>Ochrophyta</taxon>
        <taxon>Bacillariophyta</taxon>
        <taxon>Bacillariophyceae</taxon>
        <taxon>Bacillariophycidae</taxon>
        <taxon>Bacillariales</taxon>
        <taxon>Bacillariaceae</taxon>
        <taxon>Pseudo-nitzschia</taxon>
    </lineage>
</organism>
<dbReference type="Gene3D" id="3.40.50.150">
    <property type="entry name" value="Vaccinia Virus protein VP39"/>
    <property type="match status" value="1"/>
</dbReference>
<dbReference type="PANTHER" id="PTHR12296">
    <property type="entry name" value="DENN DOMAIN-CONTAINING PROTEIN 4"/>
    <property type="match status" value="1"/>
</dbReference>
<feature type="domain" description="Methyltransferase type 11" evidence="5">
    <location>
        <begin position="116"/>
        <end position="183"/>
    </location>
</feature>
<accession>A0A6V0AYJ2</accession>
<dbReference type="InterPro" id="IPR013216">
    <property type="entry name" value="Methyltransf_11"/>
</dbReference>
<keyword evidence="1" id="KW-0489">Methyltransferase</keyword>
<evidence type="ECO:0000256" key="1">
    <source>
        <dbReference type="ARBA" id="ARBA00022603"/>
    </source>
</evidence>
<keyword evidence="4" id="KW-0732">Signal</keyword>
<dbReference type="SUPFAM" id="SSF53335">
    <property type="entry name" value="S-adenosyl-L-methionine-dependent methyltransferases"/>
    <property type="match status" value="1"/>
</dbReference>
<evidence type="ECO:0000256" key="3">
    <source>
        <dbReference type="ARBA" id="ARBA00022691"/>
    </source>
</evidence>
<dbReference type="AlphaFoldDB" id="A0A6V0AYJ2"/>
<dbReference type="PANTHER" id="PTHR12296:SF21">
    <property type="entry name" value="DENN DOMAIN-CONTAINING PROTEIN 3"/>
    <property type="match status" value="1"/>
</dbReference>
<feature type="chain" id="PRO_5035586240" description="Methyltransferase type 11 domain-containing protein" evidence="4">
    <location>
        <begin position="25"/>
        <end position="470"/>
    </location>
</feature>
<dbReference type="InterPro" id="IPR023576">
    <property type="entry name" value="UbiE/COQ5_MeTrFase_CS"/>
</dbReference>
<dbReference type="CDD" id="cd02440">
    <property type="entry name" value="AdoMet_MTases"/>
    <property type="match status" value="1"/>
</dbReference>
<evidence type="ECO:0000259" key="5">
    <source>
        <dbReference type="Pfam" id="PF08241"/>
    </source>
</evidence>
<proteinExistence type="predicted"/>
<dbReference type="EMBL" id="HBIX01022871">
    <property type="protein sequence ID" value="CAE0723158.1"/>
    <property type="molecule type" value="Transcribed_RNA"/>
</dbReference>
<evidence type="ECO:0000313" key="6">
    <source>
        <dbReference type="EMBL" id="CAE0723158.1"/>
    </source>
</evidence>
<dbReference type="GO" id="GO:0032483">
    <property type="term" value="P:regulation of Rab protein signal transduction"/>
    <property type="evidence" value="ECO:0007669"/>
    <property type="project" value="TreeGrafter"/>
</dbReference>
<evidence type="ECO:0000256" key="4">
    <source>
        <dbReference type="SAM" id="SignalP"/>
    </source>
</evidence>
<name>A0A6V0AYJ2_9STRA</name>
<evidence type="ECO:0000256" key="2">
    <source>
        <dbReference type="ARBA" id="ARBA00022679"/>
    </source>
</evidence>
<dbReference type="GO" id="GO:0032259">
    <property type="term" value="P:methylation"/>
    <property type="evidence" value="ECO:0007669"/>
    <property type="project" value="UniProtKB-KW"/>
</dbReference>
<dbReference type="InterPro" id="IPR029063">
    <property type="entry name" value="SAM-dependent_MTases_sf"/>
</dbReference>